<dbReference type="PANTHER" id="PTHR47197:SF3">
    <property type="entry name" value="DIHYDRO-HEME D1 DEHYDROGENASE"/>
    <property type="match status" value="1"/>
</dbReference>
<reference evidence="1 2" key="1">
    <citation type="submission" date="2020-05" db="EMBL/GenBank/DDBJ databases">
        <title>MicrobeNet Type strains.</title>
        <authorList>
            <person name="Nicholson A.C."/>
        </authorList>
    </citation>
    <scope>NUCLEOTIDE SEQUENCE [LARGE SCALE GENOMIC DNA]</scope>
    <source>
        <strain evidence="1 2">JCM 3224</strain>
    </source>
</reference>
<dbReference type="RefSeq" id="WP_157553587.1">
    <property type="nucleotide sequence ID" value="NZ_JABELX010000034.1"/>
</dbReference>
<dbReference type="InterPro" id="IPR015943">
    <property type="entry name" value="WD40/YVTN_repeat-like_dom_sf"/>
</dbReference>
<comment type="caution">
    <text evidence="1">The sequence shown here is derived from an EMBL/GenBank/DDBJ whole genome shotgun (WGS) entry which is preliminary data.</text>
</comment>
<proteinExistence type="predicted"/>
<gene>
    <name evidence="1" type="ORF">HLB23_40245</name>
</gene>
<keyword evidence="2" id="KW-1185">Reference proteome</keyword>
<dbReference type="PANTHER" id="PTHR47197">
    <property type="entry name" value="PROTEIN NIRF"/>
    <property type="match status" value="1"/>
</dbReference>
<dbReference type="EMBL" id="JABELX010000034">
    <property type="protein sequence ID" value="NNH76013.1"/>
    <property type="molecule type" value="Genomic_DNA"/>
</dbReference>
<dbReference type="InterPro" id="IPR051200">
    <property type="entry name" value="Host-pathogen_enzymatic-act"/>
</dbReference>
<dbReference type="Gene3D" id="2.130.10.10">
    <property type="entry name" value="YVTN repeat-like/Quinoprotein amine dehydrogenase"/>
    <property type="match status" value="2"/>
</dbReference>
<evidence type="ECO:0000313" key="1">
    <source>
        <dbReference type="EMBL" id="NNH76013.1"/>
    </source>
</evidence>
<dbReference type="AlphaFoldDB" id="A0A849CAZ3"/>
<evidence type="ECO:0000313" key="2">
    <source>
        <dbReference type="Proteomes" id="UP000586827"/>
    </source>
</evidence>
<dbReference type="SUPFAM" id="SSF50969">
    <property type="entry name" value="YVTN repeat-like/Quinoprotein amine dehydrogenase"/>
    <property type="match status" value="1"/>
</dbReference>
<evidence type="ECO:0008006" key="3">
    <source>
        <dbReference type="Google" id="ProtNLM"/>
    </source>
</evidence>
<accession>A0A849CAZ3</accession>
<sequence>MIAVLVVLAGAAAKSAVPRLLSTIRDKTQHAAPQPTLQARIPIPNAQHVALYGNTAFVSDLDYAIRVVDLTTNAVVADIPLGEHWYLITGVFVDEQSHALVVVANDGADRETVVLIDLTSHQVTGTIPLGEDFASVAGFDPGLRTVYVGLTSDHHRNTALITADLDSRTVTGTLPLTKASGNIEVDPTTHRIYIPANDEIAIVDGATRTQTGTIATFANAVAVDPQARRLYATDRATPNREEENTVLKIVDLDKGSVAATVPSGKMGFDVAVDTASGDAYVISGYSTFLEDPGTVSECDEGWVTRVDPDSESVTGTLCMDGSSLEMNAVVDPVLHRLYVAGGGPGLLVVNG</sequence>
<dbReference type="InterPro" id="IPR011044">
    <property type="entry name" value="Quino_amine_DH_bsu"/>
</dbReference>
<name>A0A849CAZ3_9NOCA</name>
<protein>
    <recommendedName>
        <fullName evidence="3">YncE family protein</fullName>
    </recommendedName>
</protein>
<dbReference type="Proteomes" id="UP000586827">
    <property type="component" value="Unassembled WGS sequence"/>
</dbReference>
<organism evidence="1 2">
    <name type="scientific">Nocardia uniformis</name>
    <dbReference type="NCBI Taxonomy" id="53432"/>
    <lineage>
        <taxon>Bacteria</taxon>
        <taxon>Bacillati</taxon>
        <taxon>Actinomycetota</taxon>
        <taxon>Actinomycetes</taxon>
        <taxon>Mycobacteriales</taxon>
        <taxon>Nocardiaceae</taxon>
        <taxon>Nocardia</taxon>
    </lineage>
</organism>